<keyword evidence="1" id="KW-1133">Transmembrane helix</keyword>
<evidence type="ECO:0000256" key="1">
    <source>
        <dbReference type="SAM" id="Phobius"/>
    </source>
</evidence>
<keyword evidence="1" id="KW-0472">Membrane</keyword>
<name>A0A6J4IKI7_9PROT</name>
<keyword evidence="1" id="KW-0812">Transmembrane</keyword>
<protein>
    <submittedName>
        <fullName evidence="2">Uncharacterized protein</fullName>
    </submittedName>
</protein>
<organism evidence="2">
    <name type="scientific">uncultured Craurococcus sp</name>
    <dbReference type="NCBI Taxonomy" id="1135998"/>
    <lineage>
        <taxon>Bacteria</taxon>
        <taxon>Pseudomonadati</taxon>
        <taxon>Pseudomonadota</taxon>
        <taxon>Alphaproteobacteria</taxon>
        <taxon>Acetobacterales</taxon>
        <taxon>Acetobacteraceae</taxon>
        <taxon>Craurococcus</taxon>
        <taxon>environmental samples</taxon>
    </lineage>
</organism>
<proteinExistence type="predicted"/>
<dbReference type="EMBL" id="CADCTD010000093">
    <property type="protein sequence ID" value="CAA9255044.1"/>
    <property type="molecule type" value="Genomic_DNA"/>
</dbReference>
<feature type="transmembrane region" description="Helical" evidence="1">
    <location>
        <begin position="46"/>
        <end position="69"/>
    </location>
</feature>
<reference evidence="2" key="1">
    <citation type="submission" date="2020-02" db="EMBL/GenBank/DDBJ databases">
        <authorList>
            <person name="Meier V. D."/>
        </authorList>
    </citation>
    <scope>NUCLEOTIDE SEQUENCE</scope>
    <source>
        <strain evidence="2">AVDCRST_MAG27</strain>
    </source>
</reference>
<feature type="transmembrane region" description="Helical" evidence="1">
    <location>
        <begin position="21"/>
        <end position="39"/>
    </location>
</feature>
<accession>A0A6J4IKI7</accession>
<sequence>MVRLKPPPFTPDSLVGPWPDGPWWLLGAAALAAPFAVLSQGADLHLAIAAGLACLVSPTAAIEAMMGVARLAQLAAPPR</sequence>
<gene>
    <name evidence="2" type="ORF">AVDCRST_MAG27-2774</name>
</gene>
<evidence type="ECO:0000313" key="2">
    <source>
        <dbReference type="EMBL" id="CAA9255044.1"/>
    </source>
</evidence>
<dbReference type="AlphaFoldDB" id="A0A6J4IKI7"/>